<comment type="caution">
    <text evidence="1">The sequence shown here is derived from an EMBL/GenBank/DDBJ whole genome shotgun (WGS) entry which is preliminary data.</text>
</comment>
<evidence type="ECO:0000313" key="1">
    <source>
        <dbReference type="EMBL" id="THJ34845.1"/>
    </source>
</evidence>
<dbReference type="RefSeq" id="WP_136405558.1">
    <property type="nucleotide sequence ID" value="NZ_SSWX01000005.1"/>
</dbReference>
<accession>A0A4S5BUX6</accession>
<keyword evidence="2" id="KW-1185">Reference proteome</keyword>
<gene>
    <name evidence="1" type="ORF">E8K88_04945</name>
</gene>
<dbReference type="OrthoDB" id="9157371at2"/>
<evidence type="ECO:0008006" key="3">
    <source>
        <dbReference type="Google" id="ProtNLM"/>
    </source>
</evidence>
<reference evidence="1 2" key="1">
    <citation type="submission" date="2019-04" db="EMBL/GenBank/DDBJ databases">
        <title>Lampropedia sp YIM MLB12 draf genome.</title>
        <authorList>
            <person name="Wang Y.-X."/>
        </authorList>
    </citation>
    <scope>NUCLEOTIDE SEQUENCE [LARGE SCALE GENOMIC DNA]</scope>
    <source>
        <strain evidence="1 2">YIM MLB12</strain>
    </source>
</reference>
<dbReference type="Proteomes" id="UP000306236">
    <property type="component" value="Unassembled WGS sequence"/>
</dbReference>
<name>A0A4S5BUX6_9BURK</name>
<proteinExistence type="predicted"/>
<organism evidence="1 2">
    <name type="scientific">Lampropedia aestuarii</name>
    <dbReference type="NCBI Taxonomy" id="2562762"/>
    <lineage>
        <taxon>Bacteria</taxon>
        <taxon>Pseudomonadati</taxon>
        <taxon>Pseudomonadota</taxon>
        <taxon>Betaproteobacteria</taxon>
        <taxon>Burkholderiales</taxon>
        <taxon>Comamonadaceae</taxon>
        <taxon>Lampropedia</taxon>
    </lineage>
</organism>
<dbReference type="EMBL" id="SSWX01000005">
    <property type="protein sequence ID" value="THJ34845.1"/>
    <property type="molecule type" value="Genomic_DNA"/>
</dbReference>
<protein>
    <recommendedName>
        <fullName evidence="3">UDP-N-acetylmuramate--alanine ligase</fullName>
    </recommendedName>
</protein>
<sequence>MFPDTKTEIAHAAAALIVEEGMESGPAKKHALKQLGLRANTPLPDNQLIEEAVREYIAIFKAEEQPIELQALRQIAQHWMLQLADFKPLVGGAVWSGTATRHSNIHLQLFCDDSKALPIVLLNQGLHFEVEEATGISGISTEVLVLEERTKHPQLEATVLICLWNNSEAALRGALQADADGRPPRGALPALQARMAEYAAP</sequence>
<evidence type="ECO:0000313" key="2">
    <source>
        <dbReference type="Proteomes" id="UP000306236"/>
    </source>
</evidence>
<dbReference type="AlphaFoldDB" id="A0A4S5BUX6"/>